<dbReference type="InterPro" id="IPR004345">
    <property type="entry name" value="TB2_DP1_HVA22"/>
</dbReference>
<comment type="caution">
    <text evidence="2">The sequence shown here is derived from an EMBL/GenBank/DDBJ whole genome shotgun (WGS) entry which is preliminary data.</text>
</comment>
<dbReference type="VEuPathDB" id="FungiDB:DIURU_000562"/>
<feature type="region of interest" description="Disordered" evidence="1">
    <location>
        <begin position="180"/>
        <end position="234"/>
    </location>
</feature>
<keyword evidence="3" id="KW-1185">Reference proteome</keyword>
<organism evidence="2 3">
    <name type="scientific">Diutina rugosa</name>
    <name type="common">Yeast</name>
    <name type="synonym">Candida rugosa</name>
    <dbReference type="NCBI Taxonomy" id="5481"/>
    <lineage>
        <taxon>Eukaryota</taxon>
        <taxon>Fungi</taxon>
        <taxon>Dikarya</taxon>
        <taxon>Ascomycota</taxon>
        <taxon>Saccharomycotina</taxon>
        <taxon>Pichiomycetes</taxon>
        <taxon>Debaryomycetaceae</taxon>
        <taxon>Diutina</taxon>
    </lineage>
</organism>
<sequence length="234" mass="25459">MEGASAADQQRLQGALIDIQKWFIYWVVYASWEAVEAALCLPSIIPVYDLWRWGLSVWLVLPMVLRSEGDDSGRAFDESAAWVAFTQSGAGWCYFHYVKPAIAHVSDKIKVDLPSIPANIPDFVSSVSQASQAPSSVASGNRGPTNSPPPQAPSSASSAMEAVFDSSYVMVNQLKERFVKPNDESVEEPSTEPLLAETVKVSEANDSGTKESDTLLASSNETSPATKKKKGWIW</sequence>
<evidence type="ECO:0000313" key="3">
    <source>
        <dbReference type="Proteomes" id="UP000449547"/>
    </source>
</evidence>
<dbReference type="GeneID" id="54779215"/>
<accession>A0A642UZD0</accession>
<evidence type="ECO:0000313" key="2">
    <source>
        <dbReference type="EMBL" id="KAA8907400.1"/>
    </source>
</evidence>
<feature type="region of interest" description="Disordered" evidence="1">
    <location>
        <begin position="134"/>
        <end position="158"/>
    </location>
</feature>
<dbReference type="AlphaFoldDB" id="A0A642UZD0"/>
<reference evidence="2 3" key="1">
    <citation type="submission" date="2019-07" db="EMBL/GenBank/DDBJ databases">
        <title>Genome assembly of two rare yeast pathogens: Diutina rugosa and Trichomonascus ciferrii.</title>
        <authorList>
            <person name="Mixao V."/>
            <person name="Saus E."/>
            <person name="Hansen A."/>
            <person name="Lass-Flor C."/>
            <person name="Gabaldon T."/>
        </authorList>
    </citation>
    <scope>NUCLEOTIDE SEQUENCE [LARGE SCALE GENOMIC DNA]</scope>
    <source>
        <strain evidence="2 3">CBS 613</strain>
    </source>
</reference>
<evidence type="ECO:0000256" key="1">
    <source>
        <dbReference type="SAM" id="MobiDB-lite"/>
    </source>
</evidence>
<dbReference type="EMBL" id="SWFT01000025">
    <property type="protein sequence ID" value="KAA8907400.1"/>
    <property type="molecule type" value="Genomic_DNA"/>
</dbReference>
<dbReference type="RefSeq" id="XP_034014657.1">
    <property type="nucleotide sequence ID" value="XM_034158622.1"/>
</dbReference>
<protein>
    <submittedName>
        <fullName evidence="2">Uncharacterized protein</fullName>
    </submittedName>
</protein>
<dbReference type="Proteomes" id="UP000449547">
    <property type="component" value="Unassembled WGS sequence"/>
</dbReference>
<dbReference type="OrthoDB" id="434647at2759"/>
<dbReference type="Pfam" id="PF03134">
    <property type="entry name" value="TB2_DP1_HVA22"/>
    <property type="match status" value="1"/>
</dbReference>
<gene>
    <name evidence="2" type="ORF">DIURU_000562</name>
</gene>
<feature type="compositionally biased region" description="Polar residues" evidence="1">
    <location>
        <begin position="215"/>
        <end position="225"/>
    </location>
</feature>
<proteinExistence type="predicted"/>
<name>A0A642UZD0_DIURU</name>